<evidence type="ECO:0000256" key="3">
    <source>
        <dbReference type="ARBA" id="ARBA00022553"/>
    </source>
</evidence>
<comment type="subcellular location">
    <subcellularLocation>
        <location evidence="1">Membrane</location>
        <topology evidence="1">Multi-pass membrane protein</topology>
    </subcellularLocation>
</comment>
<dbReference type="InterPro" id="IPR008250">
    <property type="entry name" value="ATPase_P-typ_transduc_dom_A_sf"/>
</dbReference>
<dbReference type="Gene3D" id="3.40.1110.10">
    <property type="entry name" value="Calcium-transporting ATPase, cytoplasmic domain N"/>
    <property type="match status" value="1"/>
</dbReference>
<dbReference type="Proteomes" id="UP000230607">
    <property type="component" value="Chromosome 1"/>
</dbReference>
<dbReference type="InterPro" id="IPR023299">
    <property type="entry name" value="ATPase_P-typ_cyto_dom_N"/>
</dbReference>
<evidence type="ECO:0000313" key="14">
    <source>
        <dbReference type="EMBL" id="SMH71203.1"/>
    </source>
</evidence>
<feature type="transmembrane region" description="Helical" evidence="12">
    <location>
        <begin position="71"/>
        <end position="87"/>
    </location>
</feature>
<protein>
    <submittedName>
        <fullName evidence="14">Putative plasma-membrane proton-efflux P-type ATPase</fullName>
    </submittedName>
</protein>
<dbReference type="InterPro" id="IPR036412">
    <property type="entry name" value="HAD-like_sf"/>
</dbReference>
<dbReference type="GO" id="GO:0005524">
    <property type="term" value="F:ATP binding"/>
    <property type="evidence" value="ECO:0007669"/>
    <property type="project" value="UniProtKB-KW"/>
</dbReference>
<evidence type="ECO:0000256" key="11">
    <source>
        <dbReference type="ARBA" id="ARBA00023136"/>
    </source>
</evidence>
<dbReference type="InterPro" id="IPR006534">
    <property type="entry name" value="P-type_ATPase_IIIA"/>
</dbReference>
<dbReference type="GO" id="GO:0016887">
    <property type="term" value="F:ATP hydrolysis activity"/>
    <property type="evidence" value="ECO:0007669"/>
    <property type="project" value="InterPro"/>
</dbReference>
<keyword evidence="15" id="KW-1185">Reference proteome</keyword>
<dbReference type="SUPFAM" id="SSF81665">
    <property type="entry name" value="Calcium ATPase, transmembrane domain M"/>
    <property type="match status" value="1"/>
</dbReference>
<evidence type="ECO:0000256" key="5">
    <source>
        <dbReference type="ARBA" id="ARBA00022723"/>
    </source>
</evidence>
<keyword evidence="10 12" id="KW-1133">Transmembrane helix</keyword>
<accession>A0A2H1FEL5</accession>
<dbReference type="PANTHER" id="PTHR42861">
    <property type="entry name" value="CALCIUM-TRANSPORTING ATPASE"/>
    <property type="match status" value="1"/>
</dbReference>
<dbReference type="SFLD" id="SFLDS00003">
    <property type="entry name" value="Haloacid_Dehalogenase"/>
    <property type="match status" value="1"/>
</dbReference>
<feature type="transmembrane region" description="Helical" evidence="12">
    <location>
        <begin position="729"/>
        <end position="752"/>
    </location>
</feature>
<dbReference type="NCBIfam" id="TIGR01494">
    <property type="entry name" value="ATPase_P-type"/>
    <property type="match status" value="2"/>
</dbReference>
<proteinExistence type="inferred from homology"/>
<feature type="domain" description="Cation-transporting P-type ATPase N-terminal" evidence="13">
    <location>
        <begin position="3"/>
        <end position="67"/>
    </location>
</feature>
<dbReference type="InterPro" id="IPR004014">
    <property type="entry name" value="ATPase_P-typ_cation-transptr_N"/>
</dbReference>
<dbReference type="InterPro" id="IPR044492">
    <property type="entry name" value="P_typ_ATPase_HD_dom"/>
</dbReference>
<keyword evidence="3" id="KW-0597">Phosphoprotein</keyword>
<gene>
    <name evidence="14" type="ORF">NCS_11010</name>
</gene>
<keyword evidence="9" id="KW-1278">Translocase</keyword>
<dbReference type="PRINTS" id="PR00119">
    <property type="entry name" value="CATATPASE"/>
</dbReference>
<dbReference type="Gene3D" id="3.40.50.1000">
    <property type="entry name" value="HAD superfamily/HAD-like"/>
    <property type="match status" value="1"/>
</dbReference>
<keyword evidence="6" id="KW-0547">Nucleotide-binding</keyword>
<dbReference type="GO" id="GO:0120029">
    <property type="term" value="P:proton export across plasma membrane"/>
    <property type="evidence" value="ECO:0007669"/>
    <property type="project" value="InterPro"/>
</dbReference>
<feature type="transmembrane region" description="Helical" evidence="12">
    <location>
        <begin position="46"/>
        <end position="65"/>
    </location>
</feature>
<evidence type="ECO:0000256" key="9">
    <source>
        <dbReference type="ARBA" id="ARBA00022967"/>
    </source>
</evidence>
<dbReference type="SFLD" id="SFLDG00002">
    <property type="entry name" value="C1.7:_P-type_atpase_like"/>
    <property type="match status" value="1"/>
</dbReference>
<dbReference type="GO" id="GO:0046872">
    <property type="term" value="F:metal ion binding"/>
    <property type="evidence" value="ECO:0007669"/>
    <property type="project" value="UniProtKB-KW"/>
</dbReference>
<dbReference type="Gene3D" id="2.70.150.10">
    <property type="entry name" value="Calcium-transporting ATPase, cytoplasmic transduction domain A"/>
    <property type="match status" value="1"/>
</dbReference>
<dbReference type="InterPro" id="IPR023298">
    <property type="entry name" value="ATPase_P-typ_TM_dom_sf"/>
</dbReference>
<dbReference type="InterPro" id="IPR023214">
    <property type="entry name" value="HAD_sf"/>
</dbReference>
<dbReference type="Pfam" id="PF00690">
    <property type="entry name" value="Cation_ATPase_N"/>
    <property type="match status" value="1"/>
</dbReference>
<feature type="transmembrane region" description="Helical" evidence="12">
    <location>
        <begin position="623"/>
        <end position="641"/>
    </location>
</feature>
<evidence type="ECO:0000256" key="10">
    <source>
        <dbReference type="ARBA" id="ARBA00022989"/>
    </source>
</evidence>
<keyword evidence="4 12" id="KW-0812">Transmembrane</keyword>
<dbReference type="InterPro" id="IPR018303">
    <property type="entry name" value="ATPase_P-typ_P_site"/>
</dbReference>
<evidence type="ECO:0000256" key="6">
    <source>
        <dbReference type="ARBA" id="ARBA00022741"/>
    </source>
</evidence>
<dbReference type="SUPFAM" id="SSF81653">
    <property type="entry name" value="Calcium ATPase, transduction domain A"/>
    <property type="match status" value="1"/>
</dbReference>
<evidence type="ECO:0000259" key="13">
    <source>
        <dbReference type="SMART" id="SM00831"/>
    </source>
</evidence>
<dbReference type="Pfam" id="PF00122">
    <property type="entry name" value="E1-E2_ATPase"/>
    <property type="match status" value="1"/>
</dbReference>
<feature type="transmembrane region" description="Helical" evidence="12">
    <location>
        <begin position="698"/>
        <end position="717"/>
    </location>
</feature>
<feature type="transmembrane region" description="Helical" evidence="12">
    <location>
        <begin position="243"/>
        <end position="262"/>
    </location>
</feature>
<dbReference type="OrthoDB" id="8588at2157"/>
<dbReference type="GO" id="GO:0016020">
    <property type="term" value="C:membrane"/>
    <property type="evidence" value="ECO:0007669"/>
    <property type="project" value="UniProtKB-SubCell"/>
</dbReference>
<evidence type="ECO:0000313" key="15">
    <source>
        <dbReference type="Proteomes" id="UP000230607"/>
    </source>
</evidence>
<dbReference type="SUPFAM" id="SSF56784">
    <property type="entry name" value="HAD-like"/>
    <property type="match status" value="1"/>
</dbReference>
<evidence type="ECO:0000256" key="12">
    <source>
        <dbReference type="SAM" id="Phobius"/>
    </source>
</evidence>
<keyword evidence="11 12" id="KW-0472">Membrane</keyword>
<dbReference type="RefSeq" id="WP_157927216.1">
    <property type="nucleotide sequence ID" value="NZ_LT841358.1"/>
</dbReference>
<dbReference type="FunFam" id="2.70.150.10:FF:000042">
    <property type="entry name" value="Plasma membrane ATPase"/>
    <property type="match status" value="1"/>
</dbReference>
<evidence type="ECO:0000256" key="1">
    <source>
        <dbReference type="ARBA" id="ARBA00004141"/>
    </source>
</evidence>
<dbReference type="FunFam" id="3.40.50.1000:FF:000211">
    <property type="entry name" value="Plasma membrane ATPase"/>
    <property type="match status" value="1"/>
</dbReference>
<dbReference type="EMBL" id="LT841358">
    <property type="protein sequence ID" value="SMH71203.1"/>
    <property type="molecule type" value="Genomic_DNA"/>
</dbReference>
<evidence type="ECO:0000256" key="8">
    <source>
        <dbReference type="ARBA" id="ARBA00022842"/>
    </source>
</evidence>
<feature type="transmembrane region" description="Helical" evidence="12">
    <location>
        <begin position="662"/>
        <end position="686"/>
    </location>
</feature>
<organism evidence="14 15">
    <name type="scientific">Candidatus Nitrosotalea okcheonensis</name>
    <dbReference type="NCBI Taxonomy" id="1903276"/>
    <lineage>
        <taxon>Archaea</taxon>
        <taxon>Nitrososphaerota</taxon>
        <taxon>Nitrososphaeria</taxon>
        <taxon>Nitrosotaleales</taxon>
        <taxon>Nitrosotaleaceae</taxon>
        <taxon>Nitrosotalea</taxon>
    </lineage>
</organism>
<dbReference type="NCBIfam" id="TIGR01647">
    <property type="entry name" value="ATPase-IIIA_H"/>
    <property type="match status" value="1"/>
</dbReference>
<sequence>MDTLANDKTDIEKGLGTEEAKRRLAVYGYNEVPEKKTHFLITLARCFWGIVPWMLEATAFLTWFLGKYPDTIIIVALLLSNAVISIMRQRKASVAMAALKQRLSIQSRVKRDGMWSVIPARELVPGDLIRVRAGDILPADIKIVGGNTDVDQSVLTGESATVEKSSGEPVYSGSTVKRGEATGIVDATGTRTYFGKTVELVDLAKPKLHMEALTVKIARRLAIIIIISLLIAFTYALLTGFQFVVLLPLAVVLLVSAVPVAMPTMLTLNMVLGSSVLAKKGVLVTRLSASEDAAVMDVICVDKTGTMTMNKLFVEEEFPVSEFGKNDVILYGALASNEANQDPIDLAFLAAAKDTNISLDGYSQTEFVPFDPQTRMTGSTVHRSGEKFHVMKGSFKAICAYCKMTDDNTISLSKDADALSAKGLRVIAVAKENHEHGFELVGLAGVADRIRQDSRETVLQLNDLGVSVKMLTGDALPIAKNIAPQIGLGDNIIRMPDVQNQNLSGSMIEESSGMAEIYPEDKYTIVKNLQSRGHIVGMTGDGVNDAPALKQAEVGIAVRNATDIAKDSASAVLVTEGLGGILAIIKTGRTIYQRIFSWVLNMVTKKTFMVGYIVSMLFLTHSLVISIFSMVLLIFFADFATMSISTDNVRHSKSPDSLDTSWLFKVGIPLAMLTVIEGVVLTMVGMNYFKLSDNSHRLYTFTFSYLVIESLFSLMIIRERGHFWKSRPSNILLITTASEIAIVSAISILGFWELGPLGYIPLLVILAYSFAVRFPNDLLKVYLVRRFYKSSQ</sequence>
<dbReference type="PROSITE" id="PS00154">
    <property type="entry name" value="ATPASE_E1_E2"/>
    <property type="match status" value="1"/>
</dbReference>
<keyword evidence="7" id="KW-0067">ATP-binding</keyword>
<dbReference type="SUPFAM" id="SSF81660">
    <property type="entry name" value="Metal cation-transporting ATPase, ATP-binding domain N"/>
    <property type="match status" value="1"/>
</dbReference>
<dbReference type="SMART" id="SM00831">
    <property type="entry name" value="Cation_ATPase_N"/>
    <property type="match status" value="1"/>
</dbReference>
<keyword evidence="8" id="KW-0460">Magnesium</keyword>
<dbReference type="Pfam" id="PF00702">
    <property type="entry name" value="Hydrolase"/>
    <property type="match status" value="1"/>
</dbReference>
<dbReference type="AlphaFoldDB" id="A0A2H1FEL5"/>
<evidence type="ECO:0000256" key="2">
    <source>
        <dbReference type="ARBA" id="ARBA00008804"/>
    </source>
</evidence>
<dbReference type="InterPro" id="IPR001757">
    <property type="entry name" value="P_typ_ATPase"/>
</dbReference>
<feature type="transmembrane region" description="Helical" evidence="12">
    <location>
        <begin position="758"/>
        <end position="776"/>
    </location>
</feature>
<dbReference type="GO" id="GO:0008553">
    <property type="term" value="F:P-type proton-exporting transporter activity"/>
    <property type="evidence" value="ECO:0007669"/>
    <property type="project" value="InterPro"/>
</dbReference>
<evidence type="ECO:0000256" key="4">
    <source>
        <dbReference type="ARBA" id="ARBA00022692"/>
    </source>
</evidence>
<reference evidence="15" key="1">
    <citation type="submission" date="2017-03" db="EMBL/GenBank/DDBJ databases">
        <authorList>
            <person name="Herbold C."/>
        </authorList>
    </citation>
    <scope>NUCLEOTIDE SEQUENCE [LARGE SCALE GENOMIC DNA]</scope>
</reference>
<feature type="transmembrane region" description="Helical" evidence="12">
    <location>
        <begin position="217"/>
        <end position="237"/>
    </location>
</feature>
<evidence type="ECO:0000256" key="7">
    <source>
        <dbReference type="ARBA" id="ARBA00022840"/>
    </source>
</evidence>
<dbReference type="SFLD" id="SFLDF00027">
    <property type="entry name" value="p-type_atpase"/>
    <property type="match status" value="1"/>
</dbReference>
<comment type="similarity">
    <text evidence="2">Belongs to the cation transport ATPase (P-type) (TC 3.A.3) family. Type IIIA subfamily.</text>
</comment>
<dbReference type="Gene3D" id="1.20.1110.10">
    <property type="entry name" value="Calcium-transporting ATPase, transmembrane domain"/>
    <property type="match status" value="1"/>
</dbReference>
<dbReference type="PRINTS" id="PR00120">
    <property type="entry name" value="HATPASE"/>
</dbReference>
<name>A0A2H1FEL5_9ARCH</name>
<feature type="transmembrane region" description="Helical" evidence="12">
    <location>
        <begin position="595"/>
        <end position="617"/>
    </location>
</feature>
<dbReference type="InterPro" id="IPR059000">
    <property type="entry name" value="ATPase_P-type_domA"/>
</dbReference>
<keyword evidence="5" id="KW-0479">Metal-binding</keyword>